<dbReference type="PANTHER" id="PTHR12770:SF31">
    <property type="entry name" value="RUS FAMILY MEMBER 1"/>
    <property type="match status" value="1"/>
</dbReference>
<feature type="compositionally biased region" description="Basic and acidic residues" evidence="6">
    <location>
        <begin position="739"/>
        <end position="750"/>
    </location>
</feature>
<feature type="region of interest" description="Disordered" evidence="6">
    <location>
        <begin position="515"/>
        <end position="536"/>
    </location>
</feature>
<sequence>MPPINILEYDGSGSLDNRVCREYIIAGDGTGSSSLVQISRTFSSSDMERTVTTAKEDSTTLFTKTQNLGRFLRVYYDYVHIVPKNLKQFLGDLFLPIGFPHTVNHPKSYIQYQTYDAIQGLCSYLRGVVCTSAVLAAAGVGNAQATATSAAIQWATRDGCGMIGGLWFSYRCSKSMHFDSHVKEFRLLADILNDAALFLDMLAPLLLQLRLNTSAVDLDYVLYASIAATLCRSMCGVAAGATKNAVTAHFAKNNVADLSSKEGTQETLVSLVGMVLGIALARFLQSLEVDVQKCMEQEGDCDADADVAAASVIPEFLAIDVNSNLGDLAGYIVAHAEVHFYQHSAMIANWFVFLILTWIHIWANYVGVKTLRLCTLNRERCKMALDSVIDQVIQFVDNGNKMESDEQRQSQSGPPLSAFGTSISCRKVVGEASQRSKWNEKGSLLDNVISDEQTNDLVLEDSMDEVVEPACRLFTGCSNGEGSGKENENSVGVDNEIVPPHNYCANLLQRFQAEEGQGTSRNVKDEDANKTEKREKVSTNCNGKILLKGYLIVENPPVSDGYATEGFEDKDAEQEHAKGSSKGLEKAVDNVFHLPNEWCESPLQDSNREKIERDLISVNRTISDVTVTDPSGFTVDATMPNSSPIIQIEEEKKTRTLDVHAQISSDEEDEENENEEDDISALSIKGQVTTYTQFQESTGQAIQVACDAVQEKAEEFIDDVNQRFAESENMEQETTADSAKIDDNSHDGCSKKLPQLNATTDVLVLDNVEGESDSELETAKMTKEQQVSACMVTRITKGDLVDTGVSDEQKVELLEQTSVDKDDDEAHPHLDTTIKLNTTVNINKKEDIAKFGGVQIKETNADADADFDVLPIDCCGSLLQAVKNSSPRESKDDIRGNKNQSVDTGKVDLEEDIDGNDKSGREDCDLKVVKQEQCPPTTNGEELMKSPLSCTALENNISSPAESLDGLLKVFLNIPRSKDENTEKNDEMISTANSNKGENVEDRRSVKKNCDKVIADNSINEHTVGRNEVQNGGGDDRINIIDEHLGVSVSDEQIVDLFEEETVEVVKTRRTIYPFGKDVRSAAGAGCCGSLQSLINCENPSTDTKNEGVESNFGDGEEIKCADNVEDTCDEISYGLIDTLKNESSEVDSRIDVQCREAGSAIKIKDARGQASTLQDVLCEGLLRLVKNNSGQEFEKEPNCSVERDYNVPIQKNETYQLNEKDILTPDSCDESIIQSSIEIIFPDTMKLGSKISNTFKGTRPGTIHDILKMFQDEEYVLTIAPAYWRKNLISVSFKVKASEIDMFKAYVHVLVIQRLLPESCDEIKSRMDIVTSSKKYVDSLFASTCNSDTSLIDVLVKRGWNPSLHLGIGQWRFEDIKIKREH</sequence>
<keyword evidence="3" id="KW-0812">Transmembrane</keyword>
<feature type="region of interest" description="Disordered" evidence="6">
    <location>
        <begin position="728"/>
        <end position="753"/>
    </location>
</feature>
<feature type="compositionally biased region" description="Basic and acidic residues" evidence="6">
    <location>
        <begin position="886"/>
        <end position="896"/>
    </location>
</feature>
<protein>
    <recommendedName>
        <fullName evidence="7">Protein root UVB sensitive/RUS domain-containing protein</fullName>
    </recommendedName>
</protein>
<evidence type="ECO:0000256" key="6">
    <source>
        <dbReference type="SAM" id="MobiDB-lite"/>
    </source>
</evidence>
<evidence type="ECO:0000256" key="1">
    <source>
        <dbReference type="ARBA" id="ARBA00004370"/>
    </source>
</evidence>
<dbReference type="GO" id="GO:0016020">
    <property type="term" value="C:membrane"/>
    <property type="evidence" value="ECO:0007669"/>
    <property type="project" value="UniProtKB-SubCell"/>
</dbReference>
<organism evidence="8">
    <name type="scientific">Chaetoceros debilis</name>
    <dbReference type="NCBI Taxonomy" id="122233"/>
    <lineage>
        <taxon>Eukaryota</taxon>
        <taxon>Sar</taxon>
        <taxon>Stramenopiles</taxon>
        <taxon>Ochrophyta</taxon>
        <taxon>Bacillariophyta</taxon>
        <taxon>Coscinodiscophyceae</taxon>
        <taxon>Chaetocerotophycidae</taxon>
        <taxon>Chaetocerotales</taxon>
        <taxon>Chaetocerotaceae</taxon>
        <taxon>Chaetoceros</taxon>
    </lineage>
</organism>
<keyword evidence="4" id="KW-1133">Transmembrane helix</keyword>
<dbReference type="InterPro" id="IPR054549">
    <property type="entry name" value="UVB_sens_RUS_dom"/>
</dbReference>
<evidence type="ECO:0000256" key="5">
    <source>
        <dbReference type="ARBA" id="ARBA00023136"/>
    </source>
</evidence>
<feature type="region of interest" description="Disordered" evidence="6">
    <location>
        <begin position="656"/>
        <end position="678"/>
    </location>
</feature>
<accession>A0A7S3Q9K8</accession>
<keyword evidence="5" id="KW-0472">Membrane</keyword>
<dbReference type="InterPro" id="IPR006968">
    <property type="entry name" value="RUS_fam"/>
</dbReference>
<dbReference type="Pfam" id="PF04884">
    <property type="entry name" value="UVB_sens_prot"/>
    <property type="match status" value="2"/>
</dbReference>
<evidence type="ECO:0000256" key="2">
    <source>
        <dbReference type="ARBA" id="ARBA00007558"/>
    </source>
</evidence>
<evidence type="ECO:0000256" key="4">
    <source>
        <dbReference type="ARBA" id="ARBA00022989"/>
    </source>
</evidence>
<feature type="compositionally biased region" description="Acidic residues" evidence="6">
    <location>
        <begin position="665"/>
        <end position="678"/>
    </location>
</feature>
<reference evidence="8" key="1">
    <citation type="submission" date="2021-01" db="EMBL/GenBank/DDBJ databases">
        <authorList>
            <person name="Corre E."/>
            <person name="Pelletier E."/>
            <person name="Niang G."/>
            <person name="Scheremetjew M."/>
            <person name="Finn R."/>
            <person name="Kale V."/>
            <person name="Holt S."/>
            <person name="Cochrane G."/>
            <person name="Meng A."/>
            <person name="Brown T."/>
            <person name="Cohen L."/>
        </authorList>
    </citation>
    <scope>NUCLEOTIDE SEQUENCE</scope>
    <source>
        <strain evidence="8">MM31A-1</strain>
    </source>
</reference>
<evidence type="ECO:0000313" key="8">
    <source>
        <dbReference type="EMBL" id="CAE0470489.1"/>
    </source>
</evidence>
<feature type="domain" description="Protein root UVB sensitive/RUS" evidence="7">
    <location>
        <begin position="323"/>
        <end position="389"/>
    </location>
</feature>
<evidence type="ECO:0000256" key="3">
    <source>
        <dbReference type="ARBA" id="ARBA00022692"/>
    </source>
</evidence>
<comment type="similarity">
    <text evidence="2">Belongs to the RUS1 family.</text>
</comment>
<proteinExistence type="inferred from homology"/>
<evidence type="ECO:0000259" key="7">
    <source>
        <dbReference type="Pfam" id="PF04884"/>
    </source>
</evidence>
<comment type="subcellular location">
    <subcellularLocation>
        <location evidence="1">Membrane</location>
    </subcellularLocation>
</comment>
<feature type="region of interest" description="Disordered" evidence="6">
    <location>
        <begin position="885"/>
        <end position="922"/>
    </location>
</feature>
<name>A0A7S3Q9K8_9STRA</name>
<dbReference type="PANTHER" id="PTHR12770">
    <property type="entry name" value="RUS1 FAMILY PROTEIN C16ORF58"/>
    <property type="match status" value="1"/>
</dbReference>
<feature type="domain" description="Protein root UVB sensitive/RUS" evidence="7">
    <location>
        <begin position="85"/>
        <end position="286"/>
    </location>
</feature>
<gene>
    <name evidence="8" type="ORF">CDEB00056_LOCUS15342</name>
</gene>
<feature type="compositionally biased region" description="Basic and acidic residues" evidence="6">
    <location>
        <begin position="522"/>
        <end position="536"/>
    </location>
</feature>
<dbReference type="EMBL" id="HBIO01019936">
    <property type="protein sequence ID" value="CAE0470489.1"/>
    <property type="molecule type" value="Transcribed_RNA"/>
</dbReference>